<keyword evidence="1" id="KW-0732">Signal</keyword>
<proteinExistence type="predicted"/>
<keyword evidence="3" id="KW-1185">Reference proteome</keyword>
<name>A0ABY7RVB6_9FLAO</name>
<dbReference type="EMBL" id="CP116221">
    <property type="protein sequence ID" value="WCO01044.1"/>
    <property type="molecule type" value="Genomic_DNA"/>
</dbReference>
<feature type="chain" id="PRO_5046762259" evidence="1">
    <location>
        <begin position="22"/>
        <end position="386"/>
    </location>
</feature>
<protein>
    <submittedName>
        <fullName evidence="2">Uncharacterized protein</fullName>
    </submittedName>
</protein>
<evidence type="ECO:0000313" key="3">
    <source>
        <dbReference type="Proteomes" id="UP001202717"/>
    </source>
</evidence>
<evidence type="ECO:0000256" key="1">
    <source>
        <dbReference type="SAM" id="SignalP"/>
    </source>
</evidence>
<dbReference type="Proteomes" id="UP001202717">
    <property type="component" value="Chromosome"/>
</dbReference>
<feature type="signal peptide" evidence="1">
    <location>
        <begin position="1"/>
        <end position="21"/>
    </location>
</feature>
<reference evidence="2 3" key="1">
    <citation type="submission" date="2023-01" db="EMBL/GenBank/DDBJ databases">
        <title>Psychroserpens ponticola sp. nov., isolated from seawater.</title>
        <authorList>
            <person name="Kristyanto S."/>
            <person name="Jung J."/>
            <person name="Kim J.M."/>
            <person name="Jeon C.O."/>
        </authorList>
    </citation>
    <scope>NUCLEOTIDE SEQUENCE [LARGE SCALE GENOMIC DNA]</scope>
    <source>
        <strain evidence="2 3">MSW6</strain>
    </source>
</reference>
<dbReference type="RefSeq" id="WP_249996739.1">
    <property type="nucleotide sequence ID" value="NZ_CP116221.1"/>
</dbReference>
<evidence type="ECO:0000313" key="2">
    <source>
        <dbReference type="EMBL" id="WCO01044.1"/>
    </source>
</evidence>
<sequence>MRLIILTLVLLTSVCISNAQASILNISPEIKLPKDSLQSKYLISSLNKFLIAAQADAQQNKWVYQAQFLETTPLLDELESIDKKDSTAYKPFLLDVSLIGKKQYAIQISYLRIKKETPIIRANIELIAHKIEDKYVFSSPLVYHTKNWKSSTIKNYTIHYQDTVNLRKAVEFQKLTAFYDQKLNIEPKEIHIYLFEDDLVTQKYFGLPYKLDYNGRGTTISWSVELEKQGIHVLNSSNFTEFDPHDLWHNRLRHVISRRKVNHAVDEGIATLYGGSWGLDWQDLFTEFQKQIQFNKHTDWLDLRTQKTNFITDGHKNPTDFMVNALFVKKIENEKGFSAVWELLNAKEEDNYFKTLKKLTGITKNNYNKEVWNLVKKEMKILNGTN</sequence>
<accession>A0ABY7RVB6</accession>
<organism evidence="2 3">
    <name type="scientific">Psychroserpens ponticola</name>
    <dbReference type="NCBI Taxonomy" id="2932268"/>
    <lineage>
        <taxon>Bacteria</taxon>
        <taxon>Pseudomonadati</taxon>
        <taxon>Bacteroidota</taxon>
        <taxon>Flavobacteriia</taxon>
        <taxon>Flavobacteriales</taxon>
        <taxon>Flavobacteriaceae</taxon>
        <taxon>Psychroserpens</taxon>
    </lineage>
</organism>
<gene>
    <name evidence="2" type="ORF">MUN68_013340</name>
</gene>